<proteinExistence type="predicted"/>
<evidence type="ECO:0000313" key="2">
    <source>
        <dbReference type="Proteomes" id="UP000186720"/>
    </source>
</evidence>
<gene>
    <name evidence="1" type="ORF">RG47T_4475</name>
</gene>
<dbReference type="OrthoDB" id="342114at2"/>
<dbReference type="EMBL" id="MPPL01000001">
    <property type="protein sequence ID" value="OKS88997.1"/>
    <property type="molecule type" value="Genomic_DNA"/>
</dbReference>
<protein>
    <submittedName>
        <fullName evidence="1">Uncharacterized protein</fullName>
    </submittedName>
</protein>
<sequence length="118" mass="13953">MNTVKYNNMEPAEIIIKTYLQIRDALTEKLIKQRYQPVHEQHDDPLFFSRYMIWSNNEEALRLTWDGKEQWFALEVTQDLPLKALSPWSTIIIVPFETNNKTSVYAEGIVHRIITSLD</sequence>
<dbReference type="AlphaFoldDB" id="A0A1Q6A4S3"/>
<accession>A0A1Q6A4S3</accession>
<comment type="caution">
    <text evidence="1">The sequence shown here is derived from an EMBL/GenBank/DDBJ whole genome shotgun (WGS) entry which is preliminary data.</text>
</comment>
<reference evidence="1 2" key="1">
    <citation type="submission" date="2016-11" db="EMBL/GenBank/DDBJ databases">
        <title>Whole Genome Sequencing of Mucilaginibacter polytrichastri RG4-7(T) isolated from the moss sample.</title>
        <authorList>
            <person name="Li Y."/>
        </authorList>
    </citation>
    <scope>NUCLEOTIDE SEQUENCE [LARGE SCALE GENOMIC DNA]</scope>
    <source>
        <strain evidence="1 2">RG4-7</strain>
    </source>
</reference>
<organism evidence="1 2">
    <name type="scientific">Mucilaginibacter polytrichastri</name>
    <dbReference type="NCBI Taxonomy" id="1302689"/>
    <lineage>
        <taxon>Bacteria</taxon>
        <taxon>Pseudomonadati</taxon>
        <taxon>Bacteroidota</taxon>
        <taxon>Sphingobacteriia</taxon>
        <taxon>Sphingobacteriales</taxon>
        <taxon>Sphingobacteriaceae</taxon>
        <taxon>Mucilaginibacter</taxon>
    </lineage>
</organism>
<name>A0A1Q6A4S3_9SPHI</name>
<dbReference type="Proteomes" id="UP000186720">
    <property type="component" value="Unassembled WGS sequence"/>
</dbReference>
<keyword evidence="2" id="KW-1185">Reference proteome</keyword>
<evidence type="ECO:0000313" key="1">
    <source>
        <dbReference type="EMBL" id="OKS88997.1"/>
    </source>
</evidence>